<dbReference type="PANTHER" id="PTHR37012:SF7">
    <property type="entry name" value="B-ZIP TRANSCRIPTION FACTOR (EUROFUNG)-RELATED"/>
    <property type="match status" value="1"/>
</dbReference>
<dbReference type="InterPro" id="IPR046347">
    <property type="entry name" value="bZIP_sf"/>
</dbReference>
<dbReference type="EMBL" id="VCAU01000006">
    <property type="protein sequence ID" value="KAF9893847.1"/>
    <property type="molecule type" value="Genomic_DNA"/>
</dbReference>
<dbReference type="AlphaFoldDB" id="A0AAD4GYC5"/>
<feature type="region of interest" description="Disordered" evidence="1">
    <location>
        <begin position="86"/>
        <end position="126"/>
    </location>
</feature>
<dbReference type="Proteomes" id="UP001194746">
    <property type="component" value="Unassembled WGS sequence"/>
</dbReference>
<sequence length="355" mass="39046">MDLTPKPQPETDATDRKRITDRRAQRNRRERIKAHIAHLEKTVSELTEASADRSDSGLLKKLEEKQLEITRLTDIIRQIHVLAGDSLASPSGGHAGRGRPPQRQIQPEVPTGGLASKAEPQPSQMHHVTLPSPYQRLVCGDGFENYFDIVNSSIAGVLGATDSIVSSAEDDDDLAIRAILHGWESAGAEYPGFDNGWKLLKALDQGLFYRAGPVERLAILRLMRSMLAWNRAASNHPERQIPSFMCPTPNLRDHLIVSGTAYVPEAAAAQFASEIQMHWSYEIRDACKYHTVKEKYQFSKEFNSAYYDINTWGVRADATLSSLLACGPVSIVDANAASSSLLDGVGSPLIGGDLY</sequence>
<organism evidence="2 3">
    <name type="scientific">Aspergillus nanangensis</name>
    <dbReference type="NCBI Taxonomy" id="2582783"/>
    <lineage>
        <taxon>Eukaryota</taxon>
        <taxon>Fungi</taxon>
        <taxon>Dikarya</taxon>
        <taxon>Ascomycota</taxon>
        <taxon>Pezizomycotina</taxon>
        <taxon>Eurotiomycetes</taxon>
        <taxon>Eurotiomycetidae</taxon>
        <taxon>Eurotiales</taxon>
        <taxon>Aspergillaceae</taxon>
        <taxon>Aspergillus</taxon>
        <taxon>Aspergillus subgen. Circumdati</taxon>
    </lineage>
</organism>
<accession>A0AAD4GYC5</accession>
<evidence type="ECO:0000313" key="3">
    <source>
        <dbReference type="Proteomes" id="UP001194746"/>
    </source>
</evidence>
<proteinExistence type="predicted"/>
<feature type="region of interest" description="Disordered" evidence="1">
    <location>
        <begin position="1"/>
        <end position="33"/>
    </location>
</feature>
<evidence type="ECO:0000313" key="2">
    <source>
        <dbReference type="EMBL" id="KAF9893847.1"/>
    </source>
</evidence>
<evidence type="ECO:0000256" key="1">
    <source>
        <dbReference type="SAM" id="MobiDB-lite"/>
    </source>
</evidence>
<protein>
    <recommendedName>
        <fullName evidence="4">BZIP domain-containing protein</fullName>
    </recommendedName>
</protein>
<keyword evidence="3" id="KW-1185">Reference proteome</keyword>
<name>A0AAD4GYC5_ASPNN</name>
<evidence type="ECO:0008006" key="4">
    <source>
        <dbReference type="Google" id="ProtNLM"/>
    </source>
</evidence>
<reference evidence="2" key="2">
    <citation type="submission" date="2020-02" db="EMBL/GenBank/DDBJ databases">
        <authorList>
            <person name="Gilchrist C.L.M."/>
            <person name="Chooi Y.-H."/>
        </authorList>
    </citation>
    <scope>NUCLEOTIDE SEQUENCE</scope>
    <source>
        <strain evidence="2">MST-FP2251</strain>
    </source>
</reference>
<dbReference type="GO" id="GO:0003700">
    <property type="term" value="F:DNA-binding transcription factor activity"/>
    <property type="evidence" value="ECO:0007669"/>
    <property type="project" value="InterPro"/>
</dbReference>
<dbReference type="PANTHER" id="PTHR37012">
    <property type="entry name" value="B-ZIP TRANSCRIPTION FACTOR (EUROFUNG)-RELATED"/>
    <property type="match status" value="1"/>
</dbReference>
<feature type="compositionally biased region" description="Basic and acidic residues" evidence="1">
    <location>
        <begin position="13"/>
        <end position="24"/>
    </location>
</feature>
<dbReference type="SUPFAM" id="SSF57959">
    <property type="entry name" value="Leucine zipper domain"/>
    <property type="match status" value="1"/>
</dbReference>
<comment type="caution">
    <text evidence="2">The sequence shown here is derived from an EMBL/GenBank/DDBJ whole genome shotgun (WGS) entry which is preliminary data.</text>
</comment>
<dbReference type="Gene3D" id="1.20.5.170">
    <property type="match status" value="1"/>
</dbReference>
<gene>
    <name evidence="2" type="ORF">FE257_010017</name>
</gene>
<reference evidence="2" key="1">
    <citation type="journal article" date="2019" name="Beilstein J. Org. Chem.">
        <title>Nanangenines: drimane sesquiterpenoids as the dominant metabolite cohort of a novel Australian fungus, Aspergillus nanangensis.</title>
        <authorList>
            <person name="Lacey H.J."/>
            <person name="Gilchrist C.L.M."/>
            <person name="Crombie A."/>
            <person name="Kalaitzis J.A."/>
            <person name="Vuong D."/>
            <person name="Rutledge P.J."/>
            <person name="Turner P."/>
            <person name="Pitt J.I."/>
            <person name="Lacey E."/>
            <person name="Chooi Y.H."/>
            <person name="Piggott A.M."/>
        </authorList>
    </citation>
    <scope>NUCLEOTIDE SEQUENCE</scope>
    <source>
        <strain evidence="2">MST-FP2251</strain>
    </source>
</reference>